<dbReference type="Proteomes" id="UP000199026">
    <property type="component" value="Unassembled WGS sequence"/>
</dbReference>
<accession>A0A1H3HLJ6</accession>
<dbReference type="GeneID" id="78123318"/>
<proteinExistence type="predicted"/>
<keyword evidence="3" id="KW-1185">Reference proteome</keyword>
<evidence type="ECO:0000313" key="3">
    <source>
        <dbReference type="Proteomes" id="UP000199026"/>
    </source>
</evidence>
<evidence type="ECO:0000313" key="2">
    <source>
        <dbReference type="EMBL" id="SDY16332.1"/>
    </source>
</evidence>
<evidence type="ECO:0000259" key="1">
    <source>
        <dbReference type="Pfam" id="PF08885"/>
    </source>
</evidence>
<gene>
    <name evidence="2" type="ORF">SAMN05444486_101515</name>
</gene>
<dbReference type="STRING" id="576131.SAMN05444486_101515"/>
<dbReference type="Pfam" id="PF08885">
    <property type="entry name" value="GSCFA"/>
    <property type="match status" value="1"/>
</dbReference>
<dbReference type="InterPro" id="IPR014982">
    <property type="entry name" value="GSCFA"/>
</dbReference>
<reference evidence="2 3" key="1">
    <citation type="submission" date="2016-10" db="EMBL/GenBank/DDBJ databases">
        <authorList>
            <person name="de Groot N.N."/>
        </authorList>
    </citation>
    <scope>NUCLEOTIDE SEQUENCE [LARGE SCALE GENOMIC DNA]</scope>
    <source>
        <strain evidence="2 3">DSM 24677</strain>
    </source>
</reference>
<feature type="domain" description="GSCFA" evidence="1">
    <location>
        <begin position="41"/>
        <end position="309"/>
    </location>
</feature>
<protein>
    <submittedName>
        <fullName evidence="2">GSCFA family protein</fullName>
    </submittedName>
</protein>
<organism evidence="2 3">
    <name type="scientific">Lentibacter algarum</name>
    <dbReference type="NCBI Taxonomy" id="576131"/>
    <lineage>
        <taxon>Bacteria</taxon>
        <taxon>Pseudomonadati</taxon>
        <taxon>Pseudomonadota</taxon>
        <taxon>Alphaproteobacteria</taxon>
        <taxon>Rhodobacterales</taxon>
        <taxon>Roseobacteraceae</taxon>
        <taxon>Lentibacter</taxon>
    </lineage>
</organism>
<dbReference type="EMBL" id="FNPR01000001">
    <property type="protein sequence ID" value="SDY16332.1"/>
    <property type="molecule type" value="Genomic_DNA"/>
</dbReference>
<dbReference type="RefSeq" id="WP_089887584.1">
    <property type="nucleotide sequence ID" value="NZ_CALJFH010000040.1"/>
</dbReference>
<dbReference type="AlphaFoldDB" id="A0A1H3HLJ6"/>
<dbReference type="OrthoDB" id="369216at2"/>
<name>A0A1H3HLJ6_9RHOB</name>
<sequence>MSNPYDALGTSAFWRTAVAEKGPLGLEHLWTPKFHVRPEHKIVTAGSCFAQHIGQALVERGYSWLDAEPAPPWVVGEDAKALNYGVFSCRTGNIYTPRMLLQWLRLAFEGGDTELWEAEGRWFDPLRPVIEPNGFAHSDELQSARQATLASIRNAVTEADVFIFTLGLTEAWRHSGTDFEYALCPGTIVGAEFDEAVHCFHNASFAQLRDDLEAAIALMREKNSALKILLTVSPVPLVASASGAHVLAATSHSKSLLRAVAGELAGAAEAIDYFPSYEIITHPVFRGMFFAPNMRAVVPEGVATVMRHFFEDQRRVFGEVVQSSPGKRRKKNKVRSESDVMCEEELLNAFAK</sequence>